<dbReference type="GO" id="GO:0016787">
    <property type="term" value="F:hydrolase activity"/>
    <property type="evidence" value="ECO:0007669"/>
    <property type="project" value="UniProtKB-KW"/>
</dbReference>
<dbReference type="Pfam" id="PF07944">
    <property type="entry name" value="Beta-AFase-like_GH127_cat"/>
    <property type="match status" value="1"/>
</dbReference>
<evidence type="ECO:0000313" key="4">
    <source>
        <dbReference type="EMBL" id="MBR7827209.1"/>
    </source>
</evidence>
<dbReference type="RefSeq" id="WP_212518355.1">
    <property type="nucleotide sequence ID" value="NZ_JAGSOH010000030.1"/>
</dbReference>
<feature type="domain" description="Non-reducing end beta-L-arabinofuranosidase-like GH127 middle" evidence="2">
    <location>
        <begin position="422"/>
        <end position="512"/>
    </location>
</feature>
<evidence type="ECO:0000313" key="5">
    <source>
        <dbReference type="Proteomes" id="UP000676325"/>
    </source>
</evidence>
<dbReference type="GO" id="GO:0005975">
    <property type="term" value="P:carbohydrate metabolic process"/>
    <property type="evidence" value="ECO:0007669"/>
    <property type="project" value="InterPro"/>
</dbReference>
<feature type="domain" description="Non-reducing end beta-L-arabinofuranosidase-like GH127 catalytic" evidence="1">
    <location>
        <begin position="28"/>
        <end position="411"/>
    </location>
</feature>
<proteinExistence type="predicted"/>
<evidence type="ECO:0000259" key="2">
    <source>
        <dbReference type="Pfam" id="PF20736"/>
    </source>
</evidence>
<keyword evidence="5" id="KW-1185">Reference proteome</keyword>
<feature type="domain" description="Non-reducing end beta-L-arabinofuranosidase-like GH127 C-terminal" evidence="3">
    <location>
        <begin position="515"/>
        <end position="630"/>
    </location>
</feature>
<reference evidence="4" key="1">
    <citation type="submission" date="2021-04" db="EMBL/GenBank/DDBJ databases">
        <title>Genome based classification of Actinospica acidithermotolerans sp. nov., an actinobacterium isolated from an Indonesian hot spring.</title>
        <authorList>
            <person name="Kusuma A.B."/>
            <person name="Putra K.E."/>
            <person name="Nafisah S."/>
            <person name="Loh J."/>
            <person name="Nouioui I."/>
            <person name="Goodfellow M."/>
        </authorList>
    </citation>
    <scope>NUCLEOTIDE SEQUENCE</scope>
    <source>
        <strain evidence="4">MGRD01-02</strain>
    </source>
</reference>
<dbReference type="EMBL" id="JAGSOH010000030">
    <property type="protein sequence ID" value="MBR7827209.1"/>
    <property type="molecule type" value="Genomic_DNA"/>
</dbReference>
<dbReference type="Pfam" id="PF20737">
    <property type="entry name" value="Glyco_hydro127C"/>
    <property type="match status" value="1"/>
</dbReference>
<dbReference type="Pfam" id="PF20736">
    <property type="entry name" value="Glyco_hydro127M"/>
    <property type="match status" value="1"/>
</dbReference>
<dbReference type="SUPFAM" id="SSF48208">
    <property type="entry name" value="Six-hairpin glycosidases"/>
    <property type="match status" value="1"/>
</dbReference>
<evidence type="ECO:0000259" key="3">
    <source>
        <dbReference type="Pfam" id="PF20737"/>
    </source>
</evidence>
<dbReference type="PANTHER" id="PTHR43465:SF2">
    <property type="entry name" value="DUF1680 DOMAIN PROTEIN (AFU_ORTHOLOGUE AFUA_1G08910)"/>
    <property type="match status" value="1"/>
</dbReference>
<dbReference type="AlphaFoldDB" id="A0A941EGG3"/>
<dbReference type="InterPro" id="IPR049174">
    <property type="entry name" value="Beta-AFase-like"/>
</dbReference>
<evidence type="ECO:0000259" key="1">
    <source>
        <dbReference type="Pfam" id="PF07944"/>
    </source>
</evidence>
<dbReference type="InterPro" id="IPR049046">
    <property type="entry name" value="Beta-AFase-like_GH127_middle"/>
</dbReference>
<comment type="caution">
    <text evidence="4">The sequence shown here is derived from an EMBL/GenBank/DDBJ whole genome shotgun (WGS) entry which is preliminary data.</text>
</comment>
<dbReference type="InterPro" id="IPR012878">
    <property type="entry name" value="Beta-AFase-like_GH127_cat"/>
</dbReference>
<accession>A0A941EGG3</accession>
<dbReference type="PANTHER" id="PTHR43465">
    <property type="entry name" value="DUF1680 DOMAIN PROTEIN (AFU_ORTHOLOGUE AFUA_1G08910)"/>
    <property type="match status" value="1"/>
</dbReference>
<dbReference type="Proteomes" id="UP000676325">
    <property type="component" value="Unassembled WGS sequence"/>
</dbReference>
<organism evidence="4 5">
    <name type="scientific">Actinospica acidithermotolerans</name>
    <dbReference type="NCBI Taxonomy" id="2828514"/>
    <lineage>
        <taxon>Bacteria</taxon>
        <taxon>Bacillati</taxon>
        <taxon>Actinomycetota</taxon>
        <taxon>Actinomycetes</taxon>
        <taxon>Catenulisporales</taxon>
        <taxon>Actinospicaceae</taxon>
        <taxon>Actinospica</taxon>
    </lineage>
</organism>
<name>A0A941EGG3_9ACTN</name>
<dbReference type="InterPro" id="IPR049049">
    <property type="entry name" value="Beta-AFase-like_GH127_C"/>
</dbReference>
<keyword evidence="4" id="KW-0378">Hydrolase</keyword>
<gene>
    <name evidence="4" type="ORF">KDK95_12900</name>
</gene>
<sequence length="637" mass="69018">MNSGGLDRPVAALSADAKAVLRPLPAGSVRFGPGFWSERVAVNNERSLAAGLERITASGVLENLEIAAGKADGPYRGDLVFLDTDAYKWLEAVSWSLRDGSAPELLESAKAVIELIRAAAEPDGYVNSYTTVVRGGERWADLLNGHEMYCAGHLIQAGIAHRRATGETGLYEVAIRFADVLVAEFGEHGRRAGYCGHPEIETALVELYRESGTRAYLDLARRMVDLRGGGLIGEHRFGRHYFQDTTPVRETRSLHGHAVRALYLAAGVTDLYLETGDEQLLTALRAQWADLVRGKAYLTGGAGARHLDEGFGDAFELPADRAYTETCAAIALMQWSWRMLLATGEAQFADMFERVLYNGFLAGVSLDGSRFFYVNPLQVRPDSTLGPGGRQEWFHCACCPPNVMRTLASLSHYVATVDGDGLQIHQYASGSIRSPQGFGADVRTGYPFEGGVSITIPGEAAGEWTLSLRVPRWARGRVEAALDGWPIDVGTADRLRITRRWRGGERIEVGFPVEPRLTVADPRVDDARGCVAVECGPLVYCAEQVDQDADIDTLVLSGAAELGAEREIGGIALPTVRVDATAAGSAAPEEDWPYRTLGAAAETGVRGRVTAVPYFAWANREAGAMRVWLPHRAVRSS</sequence>
<protein>
    <submittedName>
        <fullName evidence="4">Glycoside hydrolase family 127 protein</fullName>
    </submittedName>
</protein>
<dbReference type="InterPro" id="IPR008928">
    <property type="entry name" value="6-hairpin_glycosidase_sf"/>
</dbReference>